<protein>
    <recommendedName>
        <fullName evidence="4">DUF2970 domain-containing protein</fullName>
    </recommendedName>
</protein>
<gene>
    <name evidence="2" type="ORF">J2W25_004051</name>
</gene>
<reference evidence="2" key="1">
    <citation type="submission" date="2023-07" db="EMBL/GenBank/DDBJ databases">
        <title>Sorghum-associated microbial communities from plants grown in Nebraska, USA.</title>
        <authorList>
            <person name="Schachtman D."/>
        </authorList>
    </citation>
    <scope>NUCLEOTIDE SEQUENCE</scope>
    <source>
        <strain evidence="2">DS2795</strain>
    </source>
</reference>
<comment type="caution">
    <text evidence="2">The sequence shown here is derived from an EMBL/GenBank/DDBJ whole genome shotgun (WGS) entry which is preliminary data.</text>
</comment>
<dbReference type="Pfam" id="PF11174">
    <property type="entry name" value="DUF2970"/>
    <property type="match status" value="1"/>
</dbReference>
<proteinExistence type="predicted"/>
<keyword evidence="1" id="KW-0472">Membrane</keyword>
<dbReference type="AlphaFoldDB" id="A0AAW8DZP5"/>
<evidence type="ECO:0000313" key="2">
    <source>
        <dbReference type="EMBL" id="MDP9925015.1"/>
    </source>
</evidence>
<accession>A0AAW8DZP5</accession>
<dbReference type="Proteomes" id="UP001244295">
    <property type="component" value="Unassembled WGS sequence"/>
</dbReference>
<evidence type="ECO:0008006" key="4">
    <source>
        <dbReference type="Google" id="ProtNLM"/>
    </source>
</evidence>
<evidence type="ECO:0000256" key="1">
    <source>
        <dbReference type="SAM" id="Phobius"/>
    </source>
</evidence>
<evidence type="ECO:0000313" key="3">
    <source>
        <dbReference type="Proteomes" id="UP001244295"/>
    </source>
</evidence>
<dbReference type="EMBL" id="JAUSRR010000006">
    <property type="protein sequence ID" value="MDP9925015.1"/>
    <property type="molecule type" value="Genomic_DNA"/>
</dbReference>
<keyword evidence="1" id="KW-1133">Transmembrane helix</keyword>
<name>A0AAW8DZP5_9BURK</name>
<organism evidence="2 3">
    <name type="scientific">Variovorax boronicumulans</name>
    <dbReference type="NCBI Taxonomy" id="436515"/>
    <lineage>
        <taxon>Bacteria</taxon>
        <taxon>Pseudomonadati</taxon>
        <taxon>Pseudomonadota</taxon>
        <taxon>Betaproteobacteria</taxon>
        <taxon>Burkholderiales</taxon>
        <taxon>Comamonadaceae</taxon>
        <taxon>Variovorax</taxon>
    </lineage>
</organism>
<keyword evidence="1" id="KW-0812">Transmembrane</keyword>
<dbReference type="InterPro" id="IPR021344">
    <property type="entry name" value="DUF2970"/>
</dbReference>
<feature type="transmembrane region" description="Helical" evidence="1">
    <location>
        <begin position="46"/>
        <end position="67"/>
    </location>
</feature>
<sequence length="74" mass="8125">MTSPLPPEAPRRKPTLWDTMKAVGWSFFGVRRNSAYKEDLGKLNPLHVIVVAFAAVIVFVVGLVLLVRHVVAAA</sequence>